<dbReference type="Proteomes" id="UP000216538">
    <property type="component" value="Unassembled WGS sequence"/>
</dbReference>
<dbReference type="InterPro" id="IPR002559">
    <property type="entry name" value="Transposase_11"/>
</dbReference>
<dbReference type="EMBL" id="NPEY01000048">
    <property type="protein sequence ID" value="OZT72494.1"/>
    <property type="molecule type" value="Genomic_DNA"/>
</dbReference>
<keyword evidence="3" id="KW-1185">Reference proteome</keyword>
<feature type="non-terminal residue" evidence="2">
    <location>
        <position position="1"/>
    </location>
</feature>
<organism evidence="2 3">
    <name type="scientific">Vreelandella boliviensis LC1</name>
    <dbReference type="NCBI Taxonomy" id="1072583"/>
    <lineage>
        <taxon>Bacteria</taxon>
        <taxon>Pseudomonadati</taxon>
        <taxon>Pseudomonadota</taxon>
        <taxon>Gammaproteobacteria</taxon>
        <taxon>Oceanospirillales</taxon>
        <taxon>Halomonadaceae</taxon>
        <taxon>Vreelandella</taxon>
    </lineage>
</organism>
<accession>A0ABX4G4C3</accession>
<evidence type="ECO:0000313" key="2">
    <source>
        <dbReference type="EMBL" id="OZT72494.1"/>
    </source>
</evidence>
<reference evidence="2 3" key="1">
    <citation type="submission" date="2017-07" db="EMBL/GenBank/DDBJ databases">
        <title>Shotgun whole genome sequences of three halophilic bacterial isolates.</title>
        <authorList>
            <person name="Pozzo T."/>
            <person name="Higdon S.M."/>
            <person name="Quillaguaman J."/>
        </authorList>
    </citation>
    <scope>NUCLEOTIDE SEQUENCE [LARGE SCALE GENOMIC DNA]</scope>
    <source>
        <strain evidence="2 3">LC1</strain>
    </source>
</reference>
<name>A0ABX4G4C3_9GAMM</name>
<protein>
    <submittedName>
        <fullName evidence="2">Transposase</fullName>
    </submittedName>
</protein>
<dbReference type="Pfam" id="PF01609">
    <property type="entry name" value="DDE_Tnp_1"/>
    <property type="match status" value="1"/>
</dbReference>
<feature type="domain" description="Transposase IS4-like" evidence="1">
    <location>
        <begin position="30"/>
        <end position="106"/>
    </location>
</feature>
<gene>
    <name evidence="2" type="ORF">CE457_19160</name>
</gene>
<evidence type="ECO:0000259" key="1">
    <source>
        <dbReference type="Pfam" id="PF01609"/>
    </source>
</evidence>
<proteinExistence type="predicted"/>
<comment type="caution">
    <text evidence="2">The sequence shown here is derived from an EMBL/GenBank/DDBJ whole genome shotgun (WGS) entry which is preliminary data.</text>
</comment>
<evidence type="ECO:0000313" key="3">
    <source>
        <dbReference type="Proteomes" id="UP000216538"/>
    </source>
</evidence>
<sequence length="107" mass="11804">KVDRFLKTHSPRMGQGKRIKEVKSNLTDNESAKMTTSKDTIQGYNGVATVDKKHQIVIDAQAFGKGQENHTLQPVLETVEARFKKLGIADNIYQKGTVVTADTGFAN</sequence>
<feature type="non-terminal residue" evidence="2">
    <location>
        <position position="107"/>
    </location>
</feature>